<dbReference type="InterPro" id="IPR014001">
    <property type="entry name" value="Helicase_ATP-bd"/>
</dbReference>
<evidence type="ECO:0000256" key="1">
    <source>
        <dbReference type="ARBA" id="ARBA00022741"/>
    </source>
</evidence>
<dbReference type="PANTHER" id="PTHR47962:SF5">
    <property type="entry name" value="ATP-DEPENDENT HELICASE LHR-RELATED"/>
    <property type="match status" value="1"/>
</dbReference>
<feature type="domain" description="Helicase C-terminal" evidence="4">
    <location>
        <begin position="222"/>
        <end position="383"/>
    </location>
</feature>
<keyword evidence="1" id="KW-0547">Nucleotide-binding</keyword>
<proteinExistence type="predicted"/>
<keyword evidence="5" id="KW-0378">Hydrolase</keyword>
<dbReference type="GO" id="GO:0004386">
    <property type="term" value="F:helicase activity"/>
    <property type="evidence" value="ECO:0007669"/>
    <property type="project" value="UniProtKB-KW"/>
</dbReference>
<dbReference type="InterPro" id="IPR027417">
    <property type="entry name" value="P-loop_NTPase"/>
</dbReference>
<dbReference type="GO" id="GO:0016887">
    <property type="term" value="F:ATP hydrolysis activity"/>
    <property type="evidence" value="ECO:0007669"/>
    <property type="project" value="TreeGrafter"/>
</dbReference>
<reference evidence="5 6" key="1">
    <citation type="submission" date="2015-08" db="EMBL/GenBank/DDBJ databases">
        <authorList>
            <person name="Babu N.S."/>
            <person name="Beckwith C.J."/>
            <person name="Beseler K.G."/>
            <person name="Brison A."/>
            <person name="Carone J.V."/>
            <person name="Caskin T.P."/>
            <person name="Diamond M."/>
            <person name="Durham M.E."/>
            <person name="Foxe J.M."/>
            <person name="Go M."/>
            <person name="Henderson B.A."/>
            <person name="Jones I.B."/>
            <person name="McGettigan J.A."/>
            <person name="Micheletti S.J."/>
            <person name="Nasrallah M.E."/>
            <person name="Ortiz D."/>
            <person name="Piller C.R."/>
            <person name="Privatt S.R."/>
            <person name="Schneider S.L."/>
            <person name="Sharp S."/>
            <person name="Smith T.C."/>
            <person name="Stanton J.D."/>
            <person name="Ullery H.E."/>
            <person name="Wilson R.J."/>
            <person name="Serrano M.G."/>
            <person name="Buck G."/>
            <person name="Lee V."/>
            <person name="Wang Y."/>
            <person name="Carvalho R."/>
            <person name="Voegtly L."/>
            <person name="Shi R."/>
            <person name="Duckworth R."/>
            <person name="Johnson A."/>
            <person name="Loviza R."/>
            <person name="Walstead R."/>
            <person name="Shah Z."/>
            <person name="Kiflezghi M."/>
            <person name="Wade K."/>
            <person name="Ball S.L."/>
            <person name="Bradley K.W."/>
            <person name="Asai D.J."/>
            <person name="Bowman C.A."/>
            <person name="Russell D.A."/>
            <person name="Pope W.H."/>
            <person name="Jacobs-Sera D."/>
            <person name="Hendrix R.W."/>
            <person name="Hatfull G.F."/>
        </authorList>
    </citation>
    <scope>NUCLEOTIDE SEQUENCE [LARGE SCALE GENOMIC DNA]</scope>
    <source>
        <strain evidence="5 6">DSM 27710</strain>
    </source>
</reference>
<evidence type="ECO:0000256" key="2">
    <source>
        <dbReference type="ARBA" id="ARBA00022840"/>
    </source>
</evidence>
<dbReference type="Gene3D" id="3.40.50.300">
    <property type="entry name" value="P-loop containing nucleotide triphosphate hydrolases"/>
    <property type="match status" value="2"/>
</dbReference>
<dbReference type="InterPro" id="IPR045628">
    <property type="entry name" value="Lhr_WH_dom"/>
</dbReference>
<evidence type="ECO:0000259" key="3">
    <source>
        <dbReference type="PROSITE" id="PS51192"/>
    </source>
</evidence>
<dbReference type="Pfam" id="PF00271">
    <property type="entry name" value="Helicase_C"/>
    <property type="match status" value="1"/>
</dbReference>
<dbReference type="KEGG" id="vin:AKJ08_1314"/>
<keyword evidence="5" id="KW-0347">Helicase</keyword>
<dbReference type="PANTHER" id="PTHR47962">
    <property type="entry name" value="ATP-DEPENDENT HELICASE LHR-RELATED-RELATED"/>
    <property type="match status" value="1"/>
</dbReference>
<evidence type="ECO:0000313" key="5">
    <source>
        <dbReference type="EMBL" id="AKU90927.1"/>
    </source>
</evidence>
<keyword evidence="6" id="KW-1185">Reference proteome</keyword>
<sequence>MTRAFARFDPRLQEAIVSSLGWTALRPVQELAGQAILDGNNAVVLAPTAGGKTEASVFPVLSRLCEEQPEGVGAIYLAPIKALLNNQAERLGQYTEMVGMRRFVWHGDAKEVEKRAFLQEPAELLMTTPESLEVMLISPRVPVPKLFASLRFVIVDEVHALAGTDRGAHFMSVLERLARHSRYDVQRIGLSATVGNPADILSWLRGSSTRDGVVLDPPKVPARRELLVLEHEELGPLARDAASVAKGRKSLFFCQSRALTEAVAEHMRGAGTEVFVHHSSVSAEERHHAEERFHRGTDACIVCTSTLELGIDVGDLDKVFQAEAPSTVSSFLQRMGRTGRRGGSANTTFFCTSSAAVLQATALIDLARDGWVESVPVLRRCWPVLAHQIFAMALEHGAIAPARIREQLGRVPDFAGIEDAEVEGLLEHLVAKGYLFRSDGLLSLGEKAERTFGRKNFMELYAVFSSPVLYRVRTQTGSELGSLEQGFVDGLVEGMTAFLLGGRAWLTDHIHHGDREVRVSPAPRGKKPAWGGFAPQMLSFELCQRMRRILAEETEHPYLHRSAAESLRMKREELGSLLRRTPAIQLDEGAARLWTFAGGRINQTLRYGLEVAEGWKSVPDNLMLRVEGDGVTHDSITVALRRLADDSFWADADVRRQIAMRLPDYRLSKFQPALPDAAQRELVESWLLDVPGTTHFLRQELRS</sequence>
<dbReference type="STRING" id="1391653.AKJ08_1314"/>
<name>A0A0K1PBQ2_9BACT</name>
<evidence type="ECO:0000259" key="4">
    <source>
        <dbReference type="PROSITE" id="PS51194"/>
    </source>
</evidence>
<dbReference type="PATRIC" id="fig|1391653.3.peg.1382"/>
<dbReference type="OrthoDB" id="9815222at2"/>
<accession>A0A0K1PBQ2</accession>
<protein>
    <submittedName>
        <fullName evidence="5">Helicase domain protein</fullName>
    </submittedName>
</protein>
<gene>
    <name evidence="5" type="ORF">AKJ08_1314</name>
</gene>
<dbReference type="AlphaFoldDB" id="A0A0K1PBQ2"/>
<feature type="domain" description="Helicase ATP-binding" evidence="3">
    <location>
        <begin position="33"/>
        <end position="212"/>
    </location>
</feature>
<dbReference type="SMART" id="SM00490">
    <property type="entry name" value="HELICc"/>
    <property type="match status" value="1"/>
</dbReference>
<dbReference type="RefSeq" id="WP_050725315.1">
    <property type="nucleotide sequence ID" value="NZ_CP012332.1"/>
</dbReference>
<dbReference type="Proteomes" id="UP000055590">
    <property type="component" value="Chromosome"/>
</dbReference>
<dbReference type="Pfam" id="PF00270">
    <property type="entry name" value="DEAD"/>
    <property type="match status" value="1"/>
</dbReference>
<dbReference type="GO" id="GO:0005524">
    <property type="term" value="F:ATP binding"/>
    <property type="evidence" value="ECO:0007669"/>
    <property type="project" value="UniProtKB-KW"/>
</dbReference>
<evidence type="ECO:0000313" key="6">
    <source>
        <dbReference type="Proteomes" id="UP000055590"/>
    </source>
</evidence>
<dbReference type="EMBL" id="CP012332">
    <property type="protein sequence ID" value="AKU90927.1"/>
    <property type="molecule type" value="Genomic_DNA"/>
</dbReference>
<dbReference type="PROSITE" id="PS51194">
    <property type="entry name" value="HELICASE_CTER"/>
    <property type="match status" value="1"/>
</dbReference>
<dbReference type="InterPro" id="IPR001650">
    <property type="entry name" value="Helicase_C-like"/>
</dbReference>
<keyword evidence="2" id="KW-0067">ATP-binding</keyword>
<organism evidence="5 6">
    <name type="scientific">Vulgatibacter incomptus</name>
    <dbReference type="NCBI Taxonomy" id="1391653"/>
    <lineage>
        <taxon>Bacteria</taxon>
        <taxon>Pseudomonadati</taxon>
        <taxon>Myxococcota</taxon>
        <taxon>Myxococcia</taxon>
        <taxon>Myxococcales</taxon>
        <taxon>Cystobacterineae</taxon>
        <taxon>Vulgatibacteraceae</taxon>
        <taxon>Vulgatibacter</taxon>
    </lineage>
</organism>
<dbReference type="PROSITE" id="PS51192">
    <property type="entry name" value="HELICASE_ATP_BIND_1"/>
    <property type="match status" value="1"/>
</dbReference>
<dbReference type="GO" id="GO:0003677">
    <property type="term" value="F:DNA binding"/>
    <property type="evidence" value="ECO:0007669"/>
    <property type="project" value="TreeGrafter"/>
</dbReference>
<dbReference type="InterPro" id="IPR052511">
    <property type="entry name" value="ATP-dep_Helicase"/>
</dbReference>
<dbReference type="SMART" id="SM00487">
    <property type="entry name" value="DEXDc"/>
    <property type="match status" value="1"/>
</dbReference>
<dbReference type="SUPFAM" id="SSF52540">
    <property type="entry name" value="P-loop containing nucleoside triphosphate hydrolases"/>
    <property type="match status" value="1"/>
</dbReference>
<dbReference type="InterPro" id="IPR011545">
    <property type="entry name" value="DEAD/DEAH_box_helicase_dom"/>
</dbReference>
<dbReference type="Pfam" id="PF19306">
    <property type="entry name" value="WHD_Lhr"/>
    <property type="match status" value="1"/>
</dbReference>